<proteinExistence type="predicted"/>
<keyword evidence="1" id="KW-0614">Plasmid</keyword>
<keyword evidence="2" id="KW-1185">Reference proteome</keyword>
<sequence length="140" mass="15123">MPNKTAHVDQFLLVHSGRADDWREITTLADAWAANRGERAALEAAIAAVAPAEEYHAYPGGRLLSALSERIATNDAGGAAKLARRISNGLLTHSYRFDAPNWSVRVSFANLPDDAYDDIGRGVRAVGRGYVDTFNALKGK</sequence>
<protein>
    <submittedName>
        <fullName evidence="1">Uncharacterized protein</fullName>
    </submittedName>
</protein>
<dbReference type="Proteomes" id="UP001214094">
    <property type="component" value="Plasmid unnamedA"/>
</dbReference>
<dbReference type="EMBL" id="CP121309">
    <property type="protein sequence ID" value="WFP93090.1"/>
    <property type="molecule type" value="Genomic_DNA"/>
</dbReference>
<gene>
    <name evidence="1" type="ORF">P4B07_25440</name>
</gene>
<evidence type="ECO:0000313" key="2">
    <source>
        <dbReference type="Proteomes" id="UP001214094"/>
    </source>
</evidence>
<geneLocation type="plasmid" evidence="1 2">
    <name>unnamedA</name>
</geneLocation>
<name>A0ABY8HNG4_ENSAD</name>
<organism evidence="1 2">
    <name type="scientific">Ensifer adhaerens</name>
    <name type="common">Sinorhizobium morelense</name>
    <dbReference type="NCBI Taxonomy" id="106592"/>
    <lineage>
        <taxon>Bacteria</taxon>
        <taxon>Pseudomonadati</taxon>
        <taxon>Pseudomonadota</taxon>
        <taxon>Alphaproteobacteria</taxon>
        <taxon>Hyphomicrobiales</taxon>
        <taxon>Rhizobiaceae</taxon>
        <taxon>Sinorhizobium/Ensifer group</taxon>
        <taxon>Ensifer</taxon>
    </lineage>
</organism>
<dbReference type="GeneID" id="29521154"/>
<reference evidence="1 2" key="1">
    <citation type="submission" date="2023-03" db="EMBL/GenBank/DDBJ databases">
        <title>Comparative genome and transcriptome analysis combination mining strategies for increasing vitamin B12 production of Ensifer adhaerens strain.</title>
        <authorList>
            <person name="Yongheng L."/>
        </authorList>
    </citation>
    <scope>NUCLEOTIDE SEQUENCE [LARGE SCALE GENOMIC DNA]</scope>
    <source>
        <strain evidence="1 2">Casida A-T305</strain>
        <plasmid evidence="1 2">unnamedA</plasmid>
    </source>
</reference>
<dbReference type="InterPro" id="IPR015422">
    <property type="entry name" value="PyrdxlP-dep_Trfase_small"/>
</dbReference>
<evidence type="ECO:0000313" key="1">
    <source>
        <dbReference type="EMBL" id="WFP93090.1"/>
    </source>
</evidence>
<dbReference type="Gene3D" id="3.90.1150.10">
    <property type="entry name" value="Aspartate Aminotransferase, domain 1"/>
    <property type="match status" value="1"/>
</dbReference>
<dbReference type="RefSeq" id="WP_034798324.1">
    <property type="nucleotide sequence ID" value="NZ_CP015881.1"/>
</dbReference>
<accession>A0ABY8HNG4</accession>